<dbReference type="Proteomes" id="UP001152795">
    <property type="component" value="Unassembled WGS sequence"/>
</dbReference>
<proteinExistence type="predicted"/>
<keyword evidence="2" id="KW-1185">Reference proteome</keyword>
<dbReference type="AlphaFoldDB" id="A0A7D9DH93"/>
<sequence>MVVSTNPLLFITECSKQLTDEIAEENYGLDSYYIESFENEEITIVTEIIEEYLLYLEDDDSLDVVKYNMKLLGRKFENLEEDAKYNGWNSQKTKNVFQEYEKELKRINKLVKKGRAENPENDKYNELQHDYVELEKKCHHTKRSCTLI</sequence>
<organism evidence="1 2">
    <name type="scientific">Paramuricea clavata</name>
    <name type="common">Red gorgonian</name>
    <name type="synonym">Violescent sea-whip</name>
    <dbReference type="NCBI Taxonomy" id="317549"/>
    <lineage>
        <taxon>Eukaryota</taxon>
        <taxon>Metazoa</taxon>
        <taxon>Cnidaria</taxon>
        <taxon>Anthozoa</taxon>
        <taxon>Octocorallia</taxon>
        <taxon>Malacalcyonacea</taxon>
        <taxon>Plexauridae</taxon>
        <taxon>Paramuricea</taxon>
    </lineage>
</organism>
<comment type="caution">
    <text evidence="1">The sequence shown here is derived from an EMBL/GenBank/DDBJ whole genome shotgun (WGS) entry which is preliminary data.</text>
</comment>
<evidence type="ECO:0000313" key="1">
    <source>
        <dbReference type="EMBL" id="CAB3985797.1"/>
    </source>
</evidence>
<name>A0A7D9DH93_PARCT</name>
<gene>
    <name evidence="1" type="ORF">PACLA_8A080909</name>
</gene>
<protein>
    <submittedName>
        <fullName evidence="1">Uncharacterized protein</fullName>
    </submittedName>
</protein>
<accession>A0A7D9DH93</accession>
<dbReference type="EMBL" id="CACRXK020000924">
    <property type="protein sequence ID" value="CAB3985797.1"/>
    <property type="molecule type" value="Genomic_DNA"/>
</dbReference>
<evidence type="ECO:0000313" key="2">
    <source>
        <dbReference type="Proteomes" id="UP001152795"/>
    </source>
</evidence>
<reference evidence="1" key="1">
    <citation type="submission" date="2020-04" db="EMBL/GenBank/DDBJ databases">
        <authorList>
            <person name="Alioto T."/>
            <person name="Alioto T."/>
            <person name="Gomez Garrido J."/>
        </authorList>
    </citation>
    <scope>NUCLEOTIDE SEQUENCE</scope>
    <source>
        <strain evidence="1">A484AB</strain>
    </source>
</reference>
<dbReference type="OrthoDB" id="5980761at2759"/>